<feature type="domain" description="Methylmalonyl-CoA mutase alpha/beta chain catalytic" evidence="2">
    <location>
        <begin position="217"/>
        <end position="472"/>
    </location>
</feature>
<organism evidence="3 4">
    <name type="scientific">Nakamurella aerolata</name>
    <dbReference type="NCBI Taxonomy" id="1656892"/>
    <lineage>
        <taxon>Bacteria</taxon>
        <taxon>Bacillati</taxon>
        <taxon>Actinomycetota</taxon>
        <taxon>Actinomycetes</taxon>
        <taxon>Nakamurellales</taxon>
        <taxon>Nakamurellaceae</taxon>
        <taxon>Nakamurella</taxon>
    </lineage>
</organism>
<evidence type="ECO:0000313" key="4">
    <source>
        <dbReference type="Proteomes" id="UP000562984"/>
    </source>
</evidence>
<sequence length="609" mass="61744">MPELETPGVATGTRAEWVAAAAAVLRKSGALPADAPDEAAAPDGAGLDQAVLARLGRRTFGGTPVTPLAGVTSTAAGYRRLDGRGWLNCVPLADPDPAQAAAALIADLEGGAQSCWLTVGAAGTALPDLPAVLAPVLLDIAPIELNAVEPVTALQAGRAFARILSDRGVRAPGGGLGADPFGRAIRAGSPEVDTTELAEIASLATDLGLRGFVADATVAHEQGADDGWELGYLLAAVAEYLRLLEAAGITPDVAAALLTLRLPATAEQFTTIARFRAARGLWTRLLELALEPATTVPAPWLHAVTSRMMTTRYDPWVNMLRVTIAALAAGTGGAQAVTVLPFDAALGIPDAFGRRIARNVSHLLLDESHVADTADPAAGAGGIEALTERLAATGWAAFTEIEAAGGLSTAVAGGLLAERFAAQKALRASRIATRAQPLTGVTEFAHAGEQLPQRRPKGKAWPERWASPFEALRDEPAPRPVALVVLGAVASHSVRASFVRNALGAIGSPLAGGDAATADVAAAVAGFDPAAGDIAVVAGSDAAYAGADPTFAGTAADVVTGLRERGARLVLIAGRPPAGVEVDGTVGLGGDLLQLAGLLRGTGVTEVQR</sequence>
<dbReference type="GO" id="GO:0005737">
    <property type="term" value="C:cytoplasm"/>
    <property type="evidence" value="ECO:0007669"/>
    <property type="project" value="TreeGrafter"/>
</dbReference>
<dbReference type="Gene3D" id="3.20.20.240">
    <property type="entry name" value="Methylmalonyl-CoA mutase"/>
    <property type="match status" value="1"/>
</dbReference>
<dbReference type="GO" id="GO:0031419">
    <property type="term" value="F:cobalamin binding"/>
    <property type="evidence" value="ECO:0007669"/>
    <property type="project" value="UniProtKB-KW"/>
</dbReference>
<dbReference type="AlphaFoldDB" id="A0A849AGP5"/>
<dbReference type="InterPro" id="IPR016176">
    <property type="entry name" value="Cbl-dep_enz_cat"/>
</dbReference>
<comment type="subunit">
    <text evidence="1">Heterodimer of an alpha and a beta chain.</text>
</comment>
<dbReference type="Proteomes" id="UP000562984">
    <property type="component" value="Unassembled WGS sequence"/>
</dbReference>
<evidence type="ECO:0000256" key="1">
    <source>
        <dbReference type="ARBA" id="ARBA00011870"/>
    </source>
</evidence>
<dbReference type="GO" id="GO:0004494">
    <property type="term" value="F:methylmalonyl-CoA mutase activity"/>
    <property type="evidence" value="ECO:0007669"/>
    <property type="project" value="UniProtKB-EC"/>
</dbReference>
<dbReference type="GO" id="GO:0019678">
    <property type="term" value="P:propionate metabolic process, methylmalonyl pathway"/>
    <property type="evidence" value="ECO:0007669"/>
    <property type="project" value="TreeGrafter"/>
</dbReference>
<dbReference type="SUPFAM" id="SSF51703">
    <property type="entry name" value="Cobalamin (vitamin B12)-dependent enzymes"/>
    <property type="match status" value="1"/>
</dbReference>
<evidence type="ECO:0000259" key="2">
    <source>
        <dbReference type="Pfam" id="PF01642"/>
    </source>
</evidence>
<gene>
    <name evidence="3" type="ORF">HKD39_09860</name>
</gene>
<dbReference type="PANTHER" id="PTHR48101:SF4">
    <property type="entry name" value="METHYLMALONYL-COA MUTASE, MITOCHONDRIAL"/>
    <property type="match status" value="1"/>
</dbReference>
<dbReference type="Pfam" id="PF01642">
    <property type="entry name" value="MM_CoA_mutase"/>
    <property type="match status" value="1"/>
</dbReference>
<name>A0A849AGP5_9ACTN</name>
<accession>A0A849AGP5</accession>
<evidence type="ECO:0000313" key="3">
    <source>
        <dbReference type="EMBL" id="NNG36012.1"/>
    </source>
</evidence>
<keyword evidence="4" id="KW-1185">Reference proteome</keyword>
<dbReference type="EMBL" id="JABEND010000004">
    <property type="protein sequence ID" value="NNG36012.1"/>
    <property type="molecule type" value="Genomic_DNA"/>
</dbReference>
<dbReference type="RefSeq" id="WP_171199676.1">
    <property type="nucleotide sequence ID" value="NZ_JABEND010000004.1"/>
</dbReference>
<dbReference type="Gene3D" id="3.40.50.280">
    <property type="entry name" value="Cobalamin-binding domain"/>
    <property type="match status" value="1"/>
</dbReference>
<proteinExistence type="predicted"/>
<dbReference type="InterPro" id="IPR006099">
    <property type="entry name" value="MeMalonylCoA_mutase_a/b_cat"/>
</dbReference>
<dbReference type="PANTHER" id="PTHR48101">
    <property type="entry name" value="METHYLMALONYL-COA MUTASE, MITOCHONDRIAL-RELATED"/>
    <property type="match status" value="1"/>
</dbReference>
<reference evidence="3 4" key="1">
    <citation type="submission" date="2020-05" db="EMBL/GenBank/DDBJ databases">
        <title>Nakamurella sp. DB0629 isolated from air conditioner.</title>
        <authorList>
            <person name="Kim D.H."/>
            <person name="Kim D.-U."/>
        </authorList>
    </citation>
    <scope>NUCLEOTIDE SEQUENCE [LARGE SCALE GENOMIC DNA]</scope>
    <source>
        <strain evidence="3 4">DB0629</strain>
    </source>
</reference>
<protein>
    <submittedName>
        <fullName evidence="3">Methylmalonyl-CoA mutase</fullName>
    </submittedName>
</protein>
<comment type="caution">
    <text evidence="3">The sequence shown here is derived from an EMBL/GenBank/DDBJ whole genome shotgun (WGS) entry which is preliminary data.</text>
</comment>